<dbReference type="Proteomes" id="UP001430377">
    <property type="component" value="Unassembled WGS sequence"/>
</dbReference>
<comment type="caution">
    <text evidence="3">The sequence shown here is derived from an EMBL/GenBank/DDBJ whole genome shotgun (WGS) entry which is preliminary data.</text>
</comment>
<dbReference type="EMBL" id="RKLR01000013">
    <property type="protein sequence ID" value="MBX0325409.1"/>
    <property type="molecule type" value="Genomic_DNA"/>
</dbReference>
<name>A0AAW4PZ89_9EURY</name>
<evidence type="ECO:0000259" key="2">
    <source>
        <dbReference type="Pfam" id="PF00582"/>
    </source>
</evidence>
<evidence type="ECO:0000256" key="1">
    <source>
        <dbReference type="ARBA" id="ARBA00008791"/>
    </source>
</evidence>
<keyword evidence="4" id="KW-1185">Reference proteome</keyword>
<evidence type="ECO:0000313" key="4">
    <source>
        <dbReference type="Proteomes" id="UP001430377"/>
    </source>
</evidence>
<dbReference type="CDD" id="cd00293">
    <property type="entry name" value="USP-like"/>
    <property type="match status" value="1"/>
</dbReference>
<sequence length="292" mass="30659">MATDPTATDYRVAVSVAESDQIGQLMRTALDIARDRDGDVFVISVVGESRSSPFWVFRDEVIKEEFSGDRRELLDRAIDVAEGTDVDVDGRLVVADSVASGIVTAATDCDADAILMGWHARRHSDIVLGHIVDDVVASAPCDVLVEKIGPTANGVETICLPAGPGAHTALAAGVCHAIARANEARVDVLRVVAPDASDETREEAETLVAEAASAVGDVATTTNVVEGEDVAETLVAAAEERDVTVIGGGGGGRLRRVVVGSTARTVGRRAETTVIVATRPQRARSWLARRLS</sequence>
<evidence type="ECO:0000313" key="3">
    <source>
        <dbReference type="EMBL" id="MBX0325409.1"/>
    </source>
</evidence>
<organism evidence="3 4">
    <name type="scientific">Haloarcula rubra</name>
    <dbReference type="NCBI Taxonomy" id="2487747"/>
    <lineage>
        <taxon>Archaea</taxon>
        <taxon>Methanobacteriati</taxon>
        <taxon>Methanobacteriota</taxon>
        <taxon>Stenosarchaea group</taxon>
        <taxon>Halobacteria</taxon>
        <taxon>Halobacteriales</taxon>
        <taxon>Haloarculaceae</taxon>
        <taxon>Haloarcula</taxon>
    </lineage>
</organism>
<proteinExistence type="inferred from homology"/>
<dbReference type="InterPro" id="IPR014729">
    <property type="entry name" value="Rossmann-like_a/b/a_fold"/>
</dbReference>
<feature type="domain" description="UspA" evidence="2">
    <location>
        <begin position="12"/>
        <end position="145"/>
    </location>
</feature>
<accession>A0AAW4PZ89</accession>
<gene>
    <name evidence="3" type="ORF">EGH21_20490</name>
</gene>
<reference evidence="3 4" key="1">
    <citation type="submission" date="2021-06" db="EMBL/GenBank/DDBJ databases">
        <title>Halomicroarcula sp. a new haloarchaeum isolated from saline soil.</title>
        <authorList>
            <person name="Duran-Viseras A."/>
            <person name="Sanchez-Porro C."/>
            <person name="Ventosa A."/>
        </authorList>
    </citation>
    <scope>NUCLEOTIDE SEQUENCE [LARGE SCALE GENOMIC DNA]</scope>
    <source>
        <strain evidence="3 4">F13</strain>
    </source>
</reference>
<dbReference type="RefSeq" id="WP_220620273.1">
    <property type="nucleotide sequence ID" value="NZ_RKLR01000013.1"/>
</dbReference>
<dbReference type="PANTHER" id="PTHR46268:SF15">
    <property type="entry name" value="UNIVERSAL STRESS PROTEIN HP_0031"/>
    <property type="match status" value="1"/>
</dbReference>
<dbReference type="Pfam" id="PF00582">
    <property type="entry name" value="Usp"/>
    <property type="match status" value="2"/>
</dbReference>
<comment type="similarity">
    <text evidence="1">Belongs to the universal stress protein A family.</text>
</comment>
<dbReference type="PANTHER" id="PTHR46268">
    <property type="entry name" value="STRESS RESPONSE PROTEIN NHAX"/>
    <property type="match status" value="1"/>
</dbReference>
<dbReference type="AlphaFoldDB" id="A0AAW4PZ89"/>
<dbReference type="Gene3D" id="3.40.50.620">
    <property type="entry name" value="HUPs"/>
    <property type="match status" value="2"/>
</dbReference>
<dbReference type="SUPFAM" id="SSF52402">
    <property type="entry name" value="Adenine nucleotide alpha hydrolases-like"/>
    <property type="match status" value="2"/>
</dbReference>
<feature type="domain" description="UspA" evidence="2">
    <location>
        <begin position="170"/>
        <end position="276"/>
    </location>
</feature>
<protein>
    <submittedName>
        <fullName evidence="3">Universal stress protein</fullName>
    </submittedName>
</protein>
<dbReference type="InterPro" id="IPR006016">
    <property type="entry name" value="UspA"/>
</dbReference>